<dbReference type="InterPro" id="IPR000172">
    <property type="entry name" value="GMC_OxRdtase_N"/>
</dbReference>
<dbReference type="PIRSF" id="PIRSF000137">
    <property type="entry name" value="Alcohol_oxidase"/>
    <property type="match status" value="1"/>
</dbReference>
<dbReference type="SUPFAM" id="SSF54373">
    <property type="entry name" value="FAD-linked reductases, C-terminal domain"/>
    <property type="match status" value="1"/>
</dbReference>
<evidence type="ECO:0000256" key="1">
    <source>
        <dbReference type="ARBA" id="ARBA00010790"/>
    </source>
</evidence>
<dbReference type="OrthoDB" id="269227at2759"/>
<dbReference type="InterPro" id="IPR036188">
    <property type="entry name" value="FAD/NAD-bd_sf"/>
</dbReference>
<dbReference type="Gene3D" id="3.30.560.10">
    <property type="entry name" value="Glucose Oxidase, domain 3"/>
    <property type="match status" value="1"/>
</dbReference>
<accession>A0A7U2FGY6</accession>
<evidence type="ECO:0000256" key="2">
    <source>
        <dbReference type="PIRSR" id="PIRSR000137-1"/>
    </source>
</evidence>
<dbReference type="AlphaFoldDB" id="A0A7U2FGY6"/>
<name>A0A7U2FGY6_PHANO</name>
<dbReference type="EMBL" id="CP069040">
    <property type="protein sequence ID" value="QRD05082.1"/>
    <property type="molecule type" value="Genomic_DNA"/>
</dbReference>
<keyword evidence="3" id="KW-0472">Membrane</keyword>
<protein>
    <recommendedName>
        <fullName evidence="4">Glucose-methanol-choline oxidoreductase N-terminal domain-containing protein</fullName>
    </recommendedName>
</protein>
<dbReference type="Pfam" id="PF00732">
    <property type="entry name" value="GMC_oxred_N"/>
    <property type="match status" value="1"/>
</dbReference>
<reference evidence="6" key="1">
    <citation type="journal article" date="2021" name="BMC Genomics">
        <title>Chromosome-level genome assembly and manually-curated proteome of model necrotroph Parastagonospora nodorum Sn15 reveals a genome-wide trove of candidate effector homologs, and redundancy of virulence-related functions within an accessory chromosome.</title>
        <authorList>
            <person name="Bertazzoni S."/>
            <person name="Jones D.A.B."/>
            <person name="Phan H.T."/>
            <person name="Tan K.-C."/>
            <person name="Hane J.K."/>
        </authorList>
    </citation>
    <scope>NUCLEOTIDE SEQUENCE [LARGE SCALE GENOMIC DNA]</scope>
    <source>
        <strain evidence="6">SN15 / ATCC MYA-4574 / FGSC 10173)</strain>
    </source>
</reference>
<dbReference type="VEuPathDB" id="FungiDB:JI435_307440"/>
<dbReference type="PANTHER" id="PTHR11552">
    <property type="entry name" value="GLUCOSE-METHANOL-CHOLINE GMC OXIDOREDUCTASE"/>
    <property type="match status" value="1"/>
</dbReference>
<sequence length="561" mass="62127">DPSKTVLVLEYGPFDTHEPSVLVPGLLNLTSTPYWFNLTSTAQPHLNNRTFQVTIAAAVGGGTVINGMFFHRGAEADYDAWEELGARGWGWSDLLPYFKRSETFTPPNASFAREWGIEWEEHLRGTQGPLQISYPPYQFPIIKDFFRAFHSLGITTPRDSSDGRANGVFWAPSTLDPVERTRSYARTAHYDRVAEKRPNYHILPMSSAIRILFDASKKAVGVEYVSRASNKTSRVRADKEVILAAGAVHTPQLLLLSGIGEKQELEQHGIECISDVPGVGHNFQDHPTMFFINTFEDDIDPSIDDLTSNQTFISEQLALYEHSREGAYTIVNNGGNTAAFVALPQMVASATLSKLLNYTTSRMDTTLPYSIQSLYTHQHTIQMRQLATNNTSVQETAFNKGFLPITLLHPLSRGRISLNAIRPLSAPLVDYSTLSHPLDSEIFVQMLRFNRRLLQMPSLAALQPRELVPGANVSTDEMLKNVLPGLVQPTFQHPCCTAAMGKRAHGGVVDPESLLVWDVHGLSIVDASLMPMIVGAHLMATVYGVAEKAADMIKRRHGIAC</sequence>
<comment type="similarity">
    <text evidence="1">Belongs to the GMC oxidoreductase family.</text>
</comment>
<evidence type="ECO:0000313" key="6">
    <source>
        <dbReference type="Proteomes" id="UP000663193"/>
    </source>
</evidence>
<dbReference type="PROSITE" id="PS00624">
    <property type="entry name" value="GMC_OXRED_2"/>
    <property type="match status" value="1"/>
</dbReference>
<feature type="non-terminal residue" evidence="5">
    <location>
        <position position="1"/>
    </location>
</feature>
<feature type="transmembrane region" description="Helical" evidence="3">
    <location>
        <begin position="529"/>
        <end position="546"/>
    </location>
</feature>
<keyword evidence="3" id="KW-1133">Transmembrane helix</keyword>
<dbReference type="InterPro" id="IPR012132">
    <property type="entry name" value="GMC_OxRdtase"/>
</dbReference>
<feature type="active site" description="Proton acceptor" evidence="2">
    <location>
        <position position="537"/>
    </location>
</feature>
<dbReference type="InterPro" id="IPR007867">
    <property type="entry name" value="GMC_OxRtase_C"/>
</dbReference>
<evidence type="ECO:0000313" key="5">
    <source>
        <dbReference type="EMBL" id="QRD05082.1"/>
    </source>
</evidence>
<evidence type="ECO:0000256" key="3">
    <source>
        <dbReference type="SAM" id="Phobius"/>
    </source>
</evidence>
<dbReference type="Proteomes" id="UP000663193">
    <property type="component" value="Chromosome 18"/>
</dbReference>
<proteinExistence type="inferred from homology"/>
<dbReference type="GO" id="GO:0016614">
    <property type="term" value="F:oxidoreductase activity, acting on CH-OH group of donors"/>
    <property type="evidence" value="ECO:0007669"/>
    <property type="project" value="InterPro"/>
</dbReference>
<evidence type="ECO:0000259" key="4">
    <source>
        <dbReference type="PROSITE" id="PS00624"/>
    </source>
</evidence>
<keyword evidence="6" id="KW-1185">Reference proteome</keyword>
<organism evidence="5 6">
    <name type="scientific">Phaeosphaeria nodorum (strain SN15 / ATCC MYA-4574 / FGSC 10173)</name>
    <name type="common">Glume blotch fungus</name>
    <name type="synonym">Parastagonospora nodorum</name>
    <dbReference type="NCBI Taxonomy" id="321614"/>
    <lineage>
        <taxon>Eukaryota</taxon>
        <taxon>Fungi</taxon>
        <taxon>Dikarya</taxon>
        <taxon>Ascomycota</taxon>
        <taxon>Pezizomycotina</taxon>
        <taxon>Dothideomycetes</taxon>
        <taxon>Pleosporomycetidae</taxon>
        <taxon>Pleosporales</taxon>
        <taxon>Pleosporineae</taxon>
        <taxon>Phaeosphaeriaceae</taxon>
        <taxon>Parastagonospora</taxon>
    </lineage>
</organism>
<dbReference type="PANTHER" id="PTHR11552:SF115">
    <property type="entry name" value="DEHYDROGENASE XPTC-RELATED"/>
    <property type="match status" value="1"/>
</dbReference>
<feature type="domain" description="Glucose-methanol-choline oxidoreductase N-terminal" evidence="4">
    <location>
        <begin position="246"/>
        <end position="260"/>
    </location>
</feature>
<dbReference type="GO" id="GO:0050660">
    <property type="term" value="F:flavin adenine dinucleotide binding"/>
    <property type="evidence" value="ECO:0007669"/>
    <property type="project" value="InterPro"/>
</dbReference>
<dbReference type="Gene3D" id="3.50.50.60">
    <property type="entry name" value="FAD/NAD(P)-binding domain"/>
    <property type="match status" value="1"/>
</dbReference>
<gene>
    <name evidence="5" type="ORF">JI435_307440</name>
</gene>
<dbReference type="Pfam" id="PF05199">
    <property type="entry name" value="GMC_oxred_C"/>
    <property type="match status" value="1"/>
</dbReference>
<dbReference type="SUPFAM" id="SSF51905">
    <property type="entry name" value="FAD/NAD(P)-binding domain"/>
    <property type="match status" value="1"/>
</dbReference>
<feature type="active site" description="Proton donor" evidence="2">
    <location>
        <position position="493"/>
    </location>
</feature>
<keyword evidence="3" id="KW-0812">Transmembrane</keyword>